<evidence type="ECO:0000313" key="2">
    <source>
        <dbReference type="EMBL" id="TID22424.1"/>
    </source>
</evidence>
<keyword evidence="3" id="KW-1185">Reference proteome</keyword>
<accession>A0A4Z1PKM6</accession>
<dbReference type="Proteomes" id="UP000298493">
    <property type="component" value="Unassembled WGS sequence"/>
</dbReference>
<dbReference type="Pfam" id="PF02464">
    <property type="entry name" value="CinA"/>
    <property type="match status" value="1"/>
</dbReference>
<dbReference type="EMBL" id="SNSC02000008">
    <property type="protein sequence ID" value="TID22424.1"/>
    <property type="molecule type" value="Genomic_DNA"/>
</dbReference>
<dbReference type="OrthoDB" id="2350783at2759"/>
<dbReference type="InterPro" id="IPR036653">
    <property type="entry name" value="CinA-like_C"/>
</dbReference>
<organism evidence="2 3">
    <name type="scientific">Venturia nashicola</name>
    <dbReference type="NCBI Taxonomy" id="86259"/>
    <lineage>
        <taxon>Eukaryota</taxon>
        <taxon>Fungi</taxon>
        <taxon>Dikarya</taxon>
        <taxon>Ascomycota</taxon>
        <taxon>Pezizomycotina</taxon>
        <taxon>Dothideomycetes</taxon>
        <taxon>Pleosporomycetidae</taxon>
        <taxon>Venturiales</taxon>
        <taxon>Venturiaceae</taxon>
        <taxon>Venturia</taxon>
    </lineage>
</organism>
<comment type="caution">
    <text evidence="2">The sequence shown here is derived from an EMBL/GenBank/DDBJ whole genome shotgun (WGS) entry which is preliminary data.</text>
</comment>
<dbReference type="Gene3D" id="3.90.950.20">
    <property type="entry name" value="CinA-like"/>
    <property type="match status" value="1"/>
</dbReference>
<evidence type="ECO:0000313" key="3">
    <source>
        <dbReference type="Proteomes" id="UP000298493"/>
    </source>
</evidence>
<dbReference type="AlphaFoldDB" id="A0A4Z1PKM6"/>
<dbReference type="SUPFAM" id="SSF142433">
    <property type="entry name" value="CinA-like"/>
    <property type="match status" value="1"/>
</dbReference>
<dbReference type="STRING" id="86259.A0A4Z1PKM6"/>
<reference evidence="2 3" key="1">
    <citation type="submission" date="2019-04" db="EMBL/GenBank/DDBJ databases">
        <title>High contiguity whole genome sequence and gene annotation resource for two Venturia nashicola isolates.</title>
        <authorList>
            <person name="Prokchorchik M."/>
            <person name="Won K."/>
            <person name="Lee Y."/>
            <person name="Choi E.D."/>
            <person name="Segonzac C."/>
            <person name="Sohn K.H."/>
        </authorList>
    </citation>
    <scope>NUCLEOTIDE SEQUENCE [LARGE SCALE GENOMIC DNA]</scope>
    <source>
        <strain evidence="2 3">PRI2</strain>
    </source>
</reference>
<sequence>MASSAFPPEPLAVVAHEVSELLKEKGESVAVAETAAGGLISASLLATPGASKIYKGGVTLYTLESRIAYAGWTEENLKDYKGPTPDLVGGLAEHTRKTLGSTYVVGESGTAGPTGGTTKNRIPGYVALAVSSAKGTYKRELDTGFGKDRQKNMVGFAVEALTLLRDVLKGDAKL</sequence>
<protein>
    <submittedName>
        <fullName evidence="2">Putative competence/damage-inducible protein CinA</fullName>
    </submittedName>
</protein>
<evidence type="ECO:0000259" key="1">
    <source>
        <dbReference type="Pfam" id="PF02464"/>
    </source>
</evidence>
<proteinExistence type="predicted"/>
<name>A0A4Z1PKM6_9PEZI</name>
<feature type="domain" description="CinA C-terminal" evidence="1">
    <location>
        <begin position="14"/>
        <end position="168"/>
    </location>
</feature>
<dbReference type="InterPro" id="IPR008136">
    <property type="entry name" value="CinA_C"/>
</dbReference>
<gene>
    <name evidence="2" type="ORF">E6O75_ATG11218</name>
</gene>